<sequence>MPPVGGEESPARLRTNGRVTASKKITGPEGTHVITGPCMTQDALAAACTSPAW</sequence>
<evidence type="ECO:0000256" key="1">
    <source>
        <dbReference type="SAM" id="MobiDB-lite"/>
    </source>
</evidence>
<protein>
    <submittedName>
        <fullName evidence="2">Uncharacterized protein</fullName>
    </submittedName>
</protein>
<proteinExistence type="predicted"/>
<reference evidence="2" key="1">
    <citation type="submission" date="2016-04" db="EMBL/GenBank/DDBJ databases">
        <authorList>
            <person name="Evans L.H."/>
            <person name="Alamgir A."/>
            <person name="Owens N."/>
            <person name="Weber N.D."/>
            <person name="Virtaneva K."/>
            <person name="Barbian K."/>
            <person name="Babar A."/>
            <person name="Rosenke K."/>
        </authorList>
    </citation>
    <scope>NUCLEOTIDE SEQUENCE</scope>
    <source>
        <strain evidence="2">Nono1</strain>
    </source>
</reference>
<dbReference type="EMBL" id="LT559118">
    <property type="protein sequence ID" value="SBO96736.1"/>
    <property type="molecule type" value="Genomic_DNA"/>
</dbReference>
<name>A0A1M4EDE0_9ACTN</name>
<dbReference type="AlphaFoldDB" id="A0A1M4EDE0"/>
<evidence type="ECO:0000313" key="2">
    <source>
        <dbReference type="EMBL" id="SBO96736.1"/>
    </source>
</evidence>
<feature type="region of interest" description="Disordered" evidence="1">
    <location>
        <begin position="1"/>
        <end position="30"/>
    </location>
</feature>
<accession>A0A1M4EDE0</accession>
<gene>
    <name evidence="2" type="ORF">BN4615_P6252</name>
</gene>
<organism evidence="2">
    <name type="scientific">Nonomuraea gerenzanensis</name>
    <dbReference type="NCBI Taxonomy" id="93944"/>
    <lineage>
        <taxon>Bacteria</taxon>
        <taxon>Bacillati</taxon>
        <taxon>Actinomycetota</taxon>
        <taxon>Actinomycetes</taxon>
        <taxon>Streptosporangiales</taxon>
        <taxon>Streptosporangiaceae</taxon>
        <taxon>Nonomuraea</taxon>
    </lineage>
</organism>